<gene>
    <name evidence="1" type="ORF">CHRY9293_02503</name>
</gene>
<organism evidence="1 2">
    <name type="scientific">Chryseobacterium potabilaquae</name>
    <dbReference type="NCBI Taxonomy" id="2675057"/>
    <lineage>
        <taxon>Bacteria</taxon>
        <taxon>Pseudomonadati</taxon>
        <taxon>Bacteroidota</taxon>
        <taxon>Flavobacteriia</taxon>
        <taxon>Flavobacteriales</taxon>
        <taxon>Weeksellaceae</taxon>
        <taxon>Chryseobacterium group</taxon>
        <taxon>Chryseobacterium</taxon>
    </lineage>
</organism>
<sequence length="53" mass="6357">MNNIIDKILIEISAKYTLKFSNNRPLYKLENIFFCINLKFHDDTISYITILNF</sequence>
<proteinExistence type="predicted"/>
<accession>A0A6N4XBM1</accession>
<evidence type="ECO:0000313" key="1">
    <source>
        <dbReference type="EMBL" id="CAA7196409.1"/>
    </source>
</evidence>
<keyword evidence="2" id="KW-1185">Reference proteome</keyword>
<dbReference type="Proteomes" id="UP000445144">
    <property type="component" value="Unassembled WGS sequence"/>
</dbReference>
<reference evidence="1 2" key="1">
    <citation type="submission" date="2020-01" db="EMBL/GenBank/DDBJ databases">
        <authorList>
            <person name="Rodrigo-Torres L."/>
            <person name="Arahal R. D."/>
            <person name="Lucena T."/>
        </authorList>
    </citation>
    <scope>NUCLEOTIDE SEQUENCE [LARGE SCALE GENOMIC DNA]</scope>
    <source>
        <strain evidence="1 2">CECT 9293</strain>
    </source>
</reference>
<protein>
    <submittedName>
        <fullName evidence="1">Uncharacterized protein</fullName>
    </submittedName>
</protein>
<name>A0A6N4XBM1_9FLAO</name>
<dbReference type="EMBL" id="CACVBR010000023">
    <property type="protein sequence ID" value="CAA7196409.1"/>
    <property type="molecule type" value="Genomic_DNA"/>
</dbReference>
<dbReference type="AlphaFoldDB" id="A0A6N4XBM1"/>
<evidence type="ECO:0000313" key="2">
    <source>
        <dbReference type="Proteomes" id="UP000445144"/>
    </source>
</evidence>